<feature type="binding site" evidence="9">
    <location>
        <position position="154"/>
    </location>
    <ligand>
        <name>Zn(2+)</name>
        <dbReference type="ChEBI" id="CHEBI:29105"/>
        <note>catalytic</note>
    </ligand>
</feature>
<evidence type="ECO:0000313" key="13">
    <source>
        <dbReference type="Proteomes" id="UP001165652"/>
    </source>
</evidence>
<keyword evidence="4 9" id="KW-0378">Hydrolase</keyword>
<organism evidence="12 13">
    <name type="scientific">Rhodoplanes tepidamans</name>
    <name type="common">Rhodoplanes cryptolactis</name>
    <dbReference type="NCBI Taxonomy" id="200616"/>
    <lineage>
        <taxon>Bacteria</taxon>
        <taxon>Pseudomonadati</taxon>
        <taxon>Pseudomonadota</taxon>
        <taxon>Alphaproteobacteria</taxon>
        <taxon>Hyphomicrobiales</taxon>
        <taxon>Nitrobacteraceae</taxon>
        <taxon>Rhodoplanes</taxon>
    </lineage>
</organism>
<comment type="catalytic activity">
    <reaction evidence="1 9 10">
        <text>D-alanyl-D-alanine + H2O = 2 D-alanine</text>
        <dbReference type="Rhea" id="RHEA:20661"/>
        <dbReference type="ChEBI" id="CHEBI:15377"/>
        <dbReference type="ChEBI" id="CHEBI:57416"/>
        <dbReference type="ChEBI" id="CHEBI:57822"/>
        <dbReference type="EC" id="3.4.13.22"/>
    </reaction>
</comment>
<protein>
    <recommendedName>
        <fullName evidence="9 10">D-alanyl-D-alanine dipeptidase</fullName>
        <shortName evidence="9 10">D-Ala-D-Ala dipeptidase</shortName>
        <ecNumber evidence="9 10">3.4.13.22</ecNumber>
    </recommendedName>
</protein>
<evidence type="ECO:0000256" key="10">
    <source>
        <dbReference type="PIRNR" id="PIRNR026671"/>
    </source>
</evidence>
<dbReference type="InterPro" id="IPR009045">
    <property type="entry name" value="Zn_M74/Hedgehog-like"/>
</dbReference>
<keyword evidence="5 9" id="KW-0862">Zinc</keyword>
<dbReference type="PANTHER" id="PTHR43126:SF1">
    <property type="entry name" value="D-ALANYL-D-ALANINE DIPEPTIDASE"/>
    <property type="match status" value="1"/>
</dbReference>
<comment type="cofactor">
    <cofactor evidence="9">
        <name>Zn(2+)</name>
        <dbReference type="ChEBI" id="CHEBI:29105"/>
    </cofactor>
    <text evidence="9">Binds 1 zinc ion per subunit.</text>
</comment>
<dbReference type="HAMAP" id="MF_01924">
    <property type="entry name" value="A_A_dipeptidase"/>
    <property type="match status" value="1"/>
</dbReference>
<dbReference type="EC" id="3.4.13.22" evidence="9 10"/>
<feature type="site" description="Transition state stabilizer" evidence="9">
    <location>
        <position position="102"/>
    </location>
</feature>
<dbReference type="Gene3D" id="3.30.1380.10">
    <property type="match status" value="1"/>
</dbReference>
<feature type="binding site" evidence="9">
    <location>
        <position position="236"/>
    </location>
    <ligand>
        <name>Zn(2+)</name>
        <dbReference type="ChEBI" id="CHEBI:29105"/>
        <note>catalytic</note>
    </ligand>
</feature>
<dbReference type="EMBL" id="JAQQLI010000012">
    <property type="protein sequence ID" value="MDC7785993.1"/>
    <property type="molecule type" value="Genomic_DNA"/>
</dbReference>
<evidence type="ECO:0000256" key="7">
    <source>
        <dbReference type="ARBA" id="ARBA00023049"/>
    </source>
</evidence>
<gene>
    <name evidence="9" type="primary">ddpX</name>
    <name evidence="12" type="ORF">PQJ73_09900</name>
</gene>
<reference evidence="12" key="2">
    <citation type="submission" date="2023-02" db="EMBL/GenBank/DDBJ databases">
        <authorList>
            <person name="Rayyan A."/>
            <person name="Meyer T."/>
            <person name="Kyndt J.A."/>
        </authorList>
    </citation>
    <scope>NUCLEOTIDE SEQUENCE</scope>
    <source>
        <strain evidence="12">DSM 9987</strain>
    </source>
</reference>
<keyword evidence="6 9" id="KW-0224">Dipeptidase</keyword>
<keyword evidence="2 9" id="KW-0645">Protease</keyword>
<evidence type="ECO:0000256" key="6">
    <source>
        <dbReference type="ARBA" id="ARBA00022997"/>
    </source>
</evidence>
<reference evidence="12" key="1">
    <citation type="journal article" date="2023" name="Microbiol Resour">
        <title>Genome Sequences of Rhodoplanes serenus and Two Thermotolerant Strains, Rhodoplanes tepidamans and 'Rhodoplanes cryptolactis,' Further Refine the Genus.</title>
        <authorList>
            <person name="Rayyan A.A."/>
            <person name="Kyndt J.A."/>
        </authorList>
    </citation>
    <scope>NUCLEOTIDE SEQUENCE</scope>
    <source>
        <strain evidence="12">DSM 9987</strain>
    </source>
</reference>
<dbReference type="PANTHER" id="PTHR43126">
    <property type="entry name" value="D-ALANYL-D-ALANINE DIPEPTIDASE"/>
    <property type="match status" value="1"/>
</dbReference>
<dbReference type="CDD" id="cd14817">
    <property type="entry name" value="D-Ala-D-Ala_dipeptidase_VanX"/>
    <property type="match status" value="1"/>
</dbReference>
<name>A0ABT5J8R9_RHOTP</name>
<feature type="chain" id="PRO_5046193194" description="D-alanyl-D-alanine dipeptidase" evidence="11">
    <location>
        <begin position="27"/>
        <end position="254"/>
    </location>
</feature>
<comment type="caution">
    <text evidence="12">The sequence shown here is derived from an EMBL/GenBank/DDBJ whole genome shotgun (WGS) entry which is preliminary data.</text>
</comment>
<evidence type="ECO:0000256" key="8">
    <source>
        <dbReference type="ARBA" id="ARBA00023316"/>
    </source>
</evidence>
<evidence type="ECO:0000256" key="3">
    <source>
        <dbReference type="ARBA" id="ARBA00022723"/>
    </source>
</evidence>
<comment type="similarity">
    <text evidence="9 10">Belongs to the peptidase M15D family.</text>
</comment>
<dbReference type="RefSeq" id="WP_272776842.1">
    <property type="nucleotide sequence ID" value="NZ_JAQQLI010000012.1"/>
</dbReference>
<evidence type="ECO:0000256" key="11">
    <source>
        <dbReference type="SAM" id="SignalP"/>
    </source>
</evidence>
<comment type="function">
    <text evidence="9 10">Catalyzes hydrolysis of the D-alanyl-D-alanine dipeptide.</text>
</comment>
<dbReference type="InterPro" id="IPR000755">
    <property type="entry name" value="A_A_dipeptidase"/>
</dbReference>
<accession>A0ABT5J8R9</accession>
<evidence type="ECO:0000256" key="2">
    <source>
        <dbReference type="ARBA" id="ARBA00022670"/>
    </source>
</evidence>
<evidence type="ECO:0000313" key="12">
    <source>
        <dbReference type="EMBL" id="MDC7785993.1"/>
    </source>
</evidence>
<keyword evidence="11" id="KW-0732">Signal</keyword>
<proteinExistence type="inferred from homology"/>
<keyword evidence="7 9" id="KW-0482">Metalloprotease</keyword>
<evidence type="ECO:0000256" key="1">
    <source>
        <dbReference type="ARBA" id="ARBA00001362"/>
    </source>
</evidence>
<keyword evidence="3 9" id="KW-0479">Metal-binding</keyword>
<evidence type="ECO:0000256" key="9">
    <source>
        <dbReference type="HAMAP-Rule" id="MF_01924"/>
    </source>
</evidence>
<keyword evidence="8 10" id="KW-0961">Cell wall biogenesis/degradation</keyword>
<evidence type="ECO:0000256" key="5">
    <source>
        <dbReference type="ARBA" id="ARBA00022833"/>
    </source>
</evidence>
<feature type="active site" description="Proton donor/acceptor" evidence="9">
    <location>
        <position position="233"/>
    </location>
</feature>
<dbReference type="Pfam" id="PF01427">
    <property type="entry name" value="Peptidase_M15"/>
    <property type="match status" value="2"/>
</dbReference>
<sequence length="254" mass="27648">MKRKATRLTATAALGLAIVWSGGAPAAAAEPLPGGLVRLREVAPDILQDMRYAGPFNFTGAPVPGYRAAECILWRPAAQALARAQARLAAEGYRLKVWDCYRPVRAVKAFAEWAKAPGRDEMKPVFYPALEKSRLFALGYIATRSKHSLGIAVDLGLVRLDDPPLPTPAGGGACDGPFEGRARESSLDLGTAFDCFSDTSATARRDIPPAARANRDRLLRALVREGFTNYDQEWWHFEYHAPGAPTEPFDVPVE</sequence>
<feature type="binding site" evidence="9">
    <location>
        <position position="147"/>
    </location>
    <ligand>
        <name>Zn(2+)</name>
        <dbReference type="ChEBI" id="CHEBI:29105"/>
        <note>catalytic</note>
    </ligand>
</feature>
<dbReference type="Proteomes" id="UP001165652">
    <property type="component" value="Unassembled WGS sequence"/>
</dbReference>
<keyword evidence="13" id="KW-1185">Reference proteome</keyword>
<dbReference type="PIRSF" id="PIRSF026671">
    <property type="entry name" value="AA_dipeptidase"/>
    <property type="match status" value="1"/>
</dbReference>
<feature type="signal peptide" evidence="11">
    <location>
        <begin position="1"/>
        <end position="26"/>
    </location>
</feature>
<evidence type="ECO:0000256" key="4">
    <source>
        <dbReference type="ARBA" id="ARBA00022801"/>
    </source>
</evidence>
<dbReference type="SUPFAM" id="SSF55166">
    <property type="entry name" value="Hedgehog/DD-peptidase"/>
    <property type="match status" value="1"/>
</dbReference>